<keyword evidence="1" id="KW-0472">Membrane</keyword>
<organism evidence="2 3">
    <name type="scientific">Anopheles dirus</name>
    <dbReference type="NCBI Taxonomy" id="7168"/>
    <lineage>
        <taxon>Eukaryota</taxon>
        <taxon>Metazoa</taxon>
        <taxon>Ecdysozoa</taxon>
        <taxon>Arthropoda</taxon>
        <taxon>Hexapoda</taxon>
        <taxon>Insecta</taxon>
        <taxon>Pterygota</taxon>
        <taxon>Neoptera</taxon>
        <taxon>Endopterygota</taxon>
        <taxon>Diptera</taxon>
        <taxon>Nematocera</taxon>
        <taxon>Culicoidea</taxon>
        <taxon>Culicidae</taxon>
        <taxon>Anophelinae</taxon>
        <taxon>Anopheles</taxon>
    </lineage>
</organism>
<proteinExistence type="predicted"/>
<evidence type="ECO:0000313" key="3">
    <source>
        <dbReference type="Proteomes" id="UP000075884"/>
    </source>
</evidence>
<evidence type="ECO:0000313" key="2">
    <source>
        <dbReference type="EnsemblMetazoa" id="ADIR000164-PA"/>
    </source>
</evidence>
<dbReference type="VEuPathDB" id="VectorBase:ADIR000164"/>
<evidence type="ECO:0000256" key="1">
    <source>
        <dbReference type="SAM" id="Phobius"/>
    </source>
</evidence>
<sequence length="77" mass="8694">MGKSEPKQPKGCIAQCMEPILCSCYGCMARLLTNVFLCVMTCFFVYVGFLHFFRGRETGESFQKAFNDFVGIVWSSS</sequence>
<accession>A0A182MXR1</accession>
<keyword evidence="3" id="KW-1185">Reference proteome</keyword>
<keyword evidence="1" id="KW-1133">Transmembrane helix</keyword>
<reference evidence="2" key="2">
    <citation type="submission" date="2020-05" db="UniProtKB">
        <authorList>
            <consortium name="EnsemblMetazoa"/>
        </authorList>
    </citation>
    <scope>IDENTIFICATION</scope>
    <source>
        <strain evidence="2">WRAIR2</strain>
    </source>
</reference>
<reference evidence="3" key="1">
    <citation type="submission" date="2013-03" db="EMBL/GenBank/DDBJ databases">
        <title>The Genome Sequence of Anopheles dirus WRAIR2.</title>
        <authorList>
            <consortium name="The Broad Institute Genomics Platform"/>
            <person name="Neafsey D.E."/>
            <person name="Walton C."/>
            <person name="Walker B."/>
            <person name="Young S.K."/>
            <person name="Zeng Q."/>
            <person name="Gargeya S."/>
            <person name="Fitzgerald M."/>
            <person name="Haas B."/>
            <person name="Abouelleil A."/>
            <person name="Allen A.W."/>
            <person name="Alvarado L."/>
            <person name="Arachchi H.M."/>
            <person name="Berlin A.M."/>
            <person name="Chapman S.B."/>
            <person name="Gainer-Dewar J."/>
            <person name="Goldberg J."/>
            <person name="Griggs A."/>
            <person name="Gujja S."/>
            <person name="Hansen M."/>
            <person name="Howarth C."/>
            <person name="Imamovic A."/>
            <person name="Ireland A."/>
            <person name="Larimer J."/>
            <person name="McCowan C."/>
            <person name="Murphy C."/>
            <person name="Pearson M."/>
            <person name="Poon T.W."/>
            <person name="Priest M."/>
            <person name="Roberts A."/>
            <person name="Saif S."/>
            <person name="Shea T."/>
            <person name="Sisk P."/>
            <person name="Sykes S."/>
            <person name="Wortman J."/>
            <person name="Nusbaum C."/>
            <person name="Birren B."/>
        </authorList>
    </citation>
    <scope>NUCLEOTIDE SEQUENCE [LARGE SCALE GENOMIC DNA]</scope>
    <source>
        <strain evidence="3">WRAIR2</strain>
    </source>
</reference>
<name>A0A182MXR1_9DIPT</name>
<protein>
    <submittedName>
        <fullName evidence="2">Uncharacterized protein</fullName>
    </submittedName>
</protein>
<dbReference type="EnsemblMetazoa" id="ADIR000164-RA">
    <property type="protein sequence ID" value="ADIR000164-PA"/>
    <property type="gene ID" value="ADIR000164"/>
</dbReference>
<dbReference type="Proteomes" id="UP000075884">
    <property type="component" value="Unassembled WGS sequence"/>
</dbReference>
<feature type="transmembrane region" description="Helical" evidence="1">
    <location>
        <begin position="31"/>
        <end position="53"/>
    </location>
</feature>
<dbReference type="AlphaFoldDB" id="A0A182MXR1"/>
<keyword evidence="1" id="KW-0812">Transmembrane</keyword>